<dbReference type="Gene3D" id="2.60.120.620">
    <property type="entry name" value="q2cbj1_9rhob like domain"/>
    <property type="match status" value="1"/>
</dbReference>
<gene>
    <name evidence="2" type="ORF">TeGR_g13784</name>
</gene>
<evidence type="ECO:0000313" key="3">
    <source>
        <dbReference type="Proteomes" id="UP001165060"/>
    </source>
</evidence>
<organism evidence="2 3">
    <name type="scientific">Tetraparma gracilis</name>
    <dbReference type="NCBI Taxonomy" id="2962635"/>
    <lineage>
        <taxon>Eukaryota</taxon>
        <taxon>Sar</taxon>
        <taxon>Stramenopiles</taxon>
        <taxon>Ochrophyta</taxon>
        <taxon>Bolidophyceae</taxon>
        <taxon>Parmales</taxon>
        <taxon>Triparmaceae</taxon>
        <taxon>Tetraparma</taxon>
    </lineage>
</organism>
<proteinExistence type="predicted"/>
<protein>
    <recommendedName>
        <fullName evidence="4">Prolyl 4-hydroxylase alpha subunit domain-containing protein</fullName>
    </recommendedName>
</protein>
<accession>A0ABQ6ME35</accession>
<dbReference type="EMBL" id="BRYB01004022">
    <property type="protein sequence ID" value="GMI24417.1"/>
    <property type="molecule type" value="Genomic_DNA"/>
</dbReference>
<keyword evidence="3" id="KW-1185">Reference proteome</keyword>
<name>A0ABQ6ME35_9STRA</name>
<feature type="region of interest" description="Disordered" evidence="1">
    <location>
        <begin position="1"/>
        <end position="22"/>
    </location>
</feature>
<evidence type="ECO:0008006" key="4">
    <source>
        <dbReference type="Google" id="ProtNLM"/>
    </source>
</evidence>
<reference evidence="2 3" key="1">
    <citation type="journal article" date="2023" name="Commun. Biol.">
        <title>Genome analysis of Parmales, the sister group of diatoms, reveals the evolutionary specialization of diatoms from phago-mixotrophs to photoautotrophs.</title>
        <authorList>
            <person name="Ban H."/>
            <person name="Sato S."/>
            <person name="Yoshikawa S."/>
            <person name="Yamada K."/>
            <person name="Nakamura Y."/>
            <person name="Ichinomiya M."/>
            <person name="Sato N."/>
            <person name="Blanc-Mathieu R."/>
            <person name="Endo H."/>
            <person name="Kuwata A."/>
            <person name="Ogata H."/>
        </authorList>
    </citation>
    <scope>NUCLEOTIDE SEQUENCE [LARGE SCALE GENOMIC DNA]</scope>
</reference>
<comment type="caution">
    <text evidence="2">The sequence shown here is derived from an EMBL/GenBank/DDBJ whole genome shotgun (WGS) entry which is preliminary data.</text>
</comment>
<evidence type="ECO:0000256" key="1">
    <source>
        <dbReference type="SAM" id="MobiDB-lite"/>
    </source>
</evidence>
<dbReference type="Proteomes" id="UP001165060">
    <property type="component" value="Unassembled WGS sequence"/>
</dbReference>
<sequence>MSALLSYSRSPPAPPRDPVLHAPVRFSSPLPTDPAVSALTRTEWLSSPPAPSSLTLRKLHLPDMTARGFAGVVEGVLSPPECRALIAGTEAISKSGRCTIDTPSMAAEVTRRIRHLLPTASELSWTSDGERGLWDLQGINGRFRCLRYSKGDFFRRHRDGSYTARDGRGAAYRAQSVRHRDALPQRPAGRSFQGGGTSFFSARGDGVASAPGAGSVLLFEHFLEHQGDEVLGGVKYAVRSDVMYKRDGDREGKGGGAGG</sequence>
<evidence type="ECO:0000313" key="2">
    <source>
        <dbReference type="EMBL" id="GMI24417.1"/>
    </source>
</evidence>